<feature type="compositionally biased region" description="Polar residues" evidence="1">
    <location>
        <begin position="487"/>
        <end position="508"/>
    </location>
</feature>
<dbReference type="RefSeq" id="XP_040737588.1">
    <property type="nucleotide sequence ID" value="XM_040881963.1"/>
</dbReference>
<feature type="domain" description="Protein kinase" evidence="3">
    <location>
        <begin position="184"/>
        <end position="437"/>
    </location>
</feature>
<comment type="caution">
    <text evidence="4">The sequence shown here is derived from an EMBL/GenBank/DDBJ whole genome shotgun (WGS) entry which is preliminary data.</text>
</comment>
<dbReference type="GO" id="GO:0004672">
    <property type="term" value="F:protein kinase activity"/>
    <property type="evidence" value="ECO:0007669"/>
    <property type="project" value="InterPro"/>
</dbReference>
<feature type="transmembrane region" description="Helical" evidence="2">
    <location>
        <begin position="703"/>
        <end position="720"/>
    </location>
</feature>
<dbReference type="GeneID" id="63798300"/>
<dbReference type="STRING" id="1196081.A0A364LB82"/>
<feature type="region of interest" description="Disordered" evidence="1">
    <location>
        <begin position="1"/>
        <end position="22"/>
    </location>
</feature>
<feature type="region of interest" description="Disordered" evidence="1">
    <location>
        <begin position="40"/>
        <end position="63"/>
    </location>
</feature>
<dbReference type="GO" id="GO:0005524">
    <property type="term" value="F:ATP binding"/>
    <property type="evidence" value="ECO:0007669"/>
    <property type="project" value="InterPro"/>
</dbReference>
<proteinExistence type="predicted"/>
<accession>A0A364LB82</accession>
<dbReference type="Gene3D" id="1.10.510.10">
    <property type="entry name" value="Transferase(Phosphotransferase) domain 1"/>
    <property type="match status" value="1"/>
</dbReference>
<name>A0A364LB82_TALAM</name>
<evidence type="ECO:0000313" key="4">
    <source>
        <dbReference type="EMBL" id="RAO73074.1"/>
    </source>
</evidence>
<dbReference type="AlphaFoldDB" id="A0A364LB82"/>
<organism evidence="4 5">
    <name type="scientific">Talaromyces amestolkiae</name>
    <dbReference type="NCBI Taxonomy" id="1196081"/>
    <lineage>
        <taxon>Eukaryota</taxon>
        <taxon>Fungi</taxon>
        <taxon>Dikarya</taxon>
        <taxon>Ascomycota</taxon>
        <taxon>Pezizomycotina</taxon>
        <taxon>Eurotiomycetes</taxon>
        <taxon>Eurotiomycetidae</taxon>
        <taxon>Eurotiales</taxon>
        <taxon>Trichocomaceae</taxon>
        <taxon>Talaromyces</taxon>
        <taxon>Talaromyces sect. Talaromyces</taxon>
    </lineage>
</organism>
<gene>
    <name evidence="4" type="ORF">BHQ10_009086</name>
</gene>
<evidence type="ECO:0000256" key="1">
    <source>
        <dbReference type="SAM" id="MobiDB-lite"/>
    </source>
</evidence>
<evidence type="ECO:0000259" key="3">
    <source>
        <dbReference type="SMART" id="SM00220"/>
    </source>
</evidence>
<reference evidence="4 5" key="1">
    <citation type="journal article" date="2017" name="Biotechnol. Biofuels">
        <title>Differential beta-glucosidase expression as a function of carbon source availability in Talaromyces amestolkiae: a genomic and proteomic approach.</title>
        <authorList>
            <person name="de Eugenio L.I."/>
            <person name="Mendez-Liter J.A."/>
            <person name="Nieto-Dominguez M."/>
            <person name="Alonso L."/>
            <person name="Gil-Munoz J."/>
            <person name="Barriuso J."/>
            <person name="Prieto A."/>
            <person name="Martinez M.J."/>
        </authorList>
    </citation>
    <scope>NUCLEOTIDE SEQUENCE [LARGE SCALE GENOMIC DNA]</scope>
    <source>
        <strain evidence="4 5">CIB</strain>
    </source>
</reference>
<dbReference type="InterPro" id="IPR011009">
    <property type="entry name" value="Kinase-like_dom_sf"/>
</dbReference>
<dbReference type="Proteomes" id="UP000249363">
    <property type="component" value="Unassembled WGS sequence"/>
</dbReference>
<sequence>MDNESSSQNLQHEEYPEAPAASRSLSGNLEYLKLYPELTAESSSEGEITSFRKDSEESLSPSKIIKASGESSFTSRRTLNWSEISSRLKKRKALGDSTSIFINGTALHKRTISKSIEAPGKARSMSGSFEYSSSGENPNIQISAQGDITVTVGYEQLGGDKASSSVLVIKEWRGINKNGIGTREHGFRNIFQGHTSTVFEVDAVVTRENAGTDGVGGSFMTKLAVKQLKKEISSKRFDEEYQSLYAVSRVHHPNIVTFLGGFLYGDDNTVSRNFLFPMAIGDMKQFICGSINHSALSQFSGTLWAQFEGLASAIQFLHDRYHMLADFGIAKKNTVDSEKIRKLLRYEDVWKLGIAFAELLTYLGGSTVGVKQFYKCILFKYDEDTPYNENIVKLDIMAWLRWTLRDQPWGKEVTEITLRMLGTRDECPSAAEVSRFLANSSSACFFDGRRFVHFENTDSIPKPSILDKTRSFIEQRFGALAPHHSTKNGPQSSDLSSGAITTPSASPSPQAQVKELYWCVDKAWVEPSETWLCIEDPHQIAEDRILCTKLKASYDRIRGLRGRYLSWKTCLGIKFTSFNRLYTGKSQVICMSVGLPKPPGYEYVLSQPELVHMAIASEQILAGIHDPSKVVGNDTLEMIPKKVDPLLQPHKGAEGWGLHAVQGWSMWKIVLWMGALTVVGLLFVVLWLVLVDSKDLQNAFTPGMFLVAMLCLALGVPQFLDAA</sequence>
<keyword evidence="2" id="KW-1133">Transmembrane helix</keyword>
<keyword evidence="5" id="KW-1185">Reference proteome</keyword>
<evidence type="ECO:0000256" key="2">
    <source>
        <dbReference type="SAM" id="Phobius"/>
    </source>
</evidence>
<keyword evidence="2" id="KW-0812">Transmembrane</keyword>
<feature type="compositionally biased region" description="Polar residues" evidence="1">
    <location>
        <begin position="1"/>
        <end position="10"/>
    </location>
</feature>
<dbReference type="SUPFAM" id="SSF56112">
    <property type="entry name" value="Protein kinase-like (PK-like)"/>
    <property type="match status" value="1"/>
</dbReference>
<dbReference type="OrthoDB" id="9992527at2759"/>
<dbReference type="SMART" id="SM00220">
    <property type="entry name" value="S_TKc"/>
    <property type="match status" value="1"/>
</dbReference>
<evidence type="ECO:0000313" key="5">
    <source>
        <dbReference type="Proteomes" id="UP000249363"/>
    </source>
</evidence>
<dbReference type="InterPro" id="IPR000719">
    <property type="entry name" value="Prot_kinase_dom"/>
</dbReference>
<dbReference type="EMBL" id="MIKG01000022">
    <property type="protein sequence ID" value="RAO73074.1"/>
    <property type="molecule type" value="Genomic_DNA"/>
</dbReference>
<feature type="region of interest" description="Disordered" evidence="1">
    <location>
        <begin position="482"/>
        <end position="508"/>
    </location>
</feature>
<protein>
    <recommendedName>
        <fullName evidence="3">Protein kinase domain-containing protein</fullName>
    </recommendedName>
</protein>
<keyword evidence="2" id="KW-0472">Membrane</keyword>
<feature type="transmembrane region" description="Helical" evidence="2">
    <location>
        <begin position="669"/>
        <end position="691"/>
    </location>
</feature>